<keyword evidence="2" id="KW-0378">Hydrolase</keyword>
<dbReference type="Pfam" id="PF01734">
    <property type="entry name" value="Patatin"/>
    <property type="match status" value="1"/>
</dbReference>
<keyword evidence="2" id="KW-0442">Lipid degradation</keyword>
<dbReference type="InterPro" id="IPR033562">
    <property type="entry name" value="PLPL"/>
</dbReference>
<comment type="caution">
    <text evidence="2">Lacks conserved residue(s) required for the propagation of feature annotation.</text>
</comment>
<dbReference type="PANTHER" id="PTHR12406:SF45">
    <property type="entry name" value="PATATIN"/>
    <property type="match status" value="1"/>
</dbReference>
<dbReference type="GO" id="GO:0055088">
    <property type="term" value="P:lipid homeostasis"/>
    <property type="evidence" value="ECO:0007669"/>
    <property type="project" value="TreeGrafter"/>
</dbReference>
<feature type="signal peptide" evidence="3">
    <location>
        <begin position="1"/>
        <end position="20"/>
    </location>
</feature>
<organism evidence="5">
    <name type="scientific">Aureoumbra lagunensis</name>
    <dbReference type="NCBI Taxonomy" id="44058"/>
    <lineage>
        <taxon>Eukaryota</taxon>
        <taxon>Sar</taxon>
        <taxon>Stramenopiles</taxon>
        <taxon>Ochrophyta</taxon>
        <taxon>Pelagophyceae</taxon>
        <taxon>Pelagomonadales</taxon>
        <taxon>Aureoumbra</taxon>
    </lineage>
</organism>
<dbReference type="Gene3D" id="3.40.1090.10">
    <property type="entry name" value="Cytosolic phospholipase A2 catalytic domain"/>
    <property type="match status" value="1"/>
</dbReference>
<dbReference type="InterPro" id="IPR016035">
    <property type="entry name" value="Acyl_Trfase/lysoPLipase"/>
</dbReference>
<dbReference type="InterPro" id="IPR002641">
    <property type="entry name" value="PNPLA_dom"/>
</dbReference>
<name>A0A7S3K2A7_9STRA</name>
<dbReference type="PROSITE" id="PS51635">
    <property type="entry name" value="PNPLA"/>
    <property type="match status" value="1"/>
</dbReference>
<accession>A0A7S3K2A7</accession>
<dbReference type="SUPFAM" id="SSF52151">
    <property type="entry name" value="FabD/lysophospholipase-like"/>
    <property type="match status" value="1"/>
</dbReference>
<gene>
    <name evidence="5" type="ORF">ALAG00032_LOCUS11144</name>
</gene>
<dbReference type="PANTHER" id="PTHR12406">
    <property type="entry name" value="CALCIUM-INDEPENDENT PHOSPHOLIPASE A2 IPLA2 -RELATED"/>
    <property type="match status" value="1"/>
</dbReference>
<reference evidence="5" key="1">
    <citation type="submission" date="2021-01" db="EMBL/GenBank/DDBJ databases">
        <authorList>
            <person name="Corre E."/>
            <person name="Pelletier E."/>
            <person name="Niang G."/>
            <person name="Scheremetjew M."/>
            <person name="Finn R."/>
            <person name="Kale V."/>
            <person name="Holt S."/>
            <person name="Cochrane G."/>
            <person name="Meng A."/>
            <person name="Brown T."/>
            <person name="Cohen L."/>
        </authorList>
    </citation>
    <scope>NUCLEOTIDE SEQUENCE</scope>
    <source>
        <strain evidence="5">CCMP1510</strain>
    </source>
</reference>
<feature type="active site" description="Nucleophile" evidence="2">
    <location>
        <position position="66"/>
    </location>
</feature>
<feature type="domain" description="PNPLA" evidence="4">
    <location>
        <begin position="32"/>
        <end position="200"/>
    </location>
</feature>
<dbReference type="GO" id="GO:0016020">
    <property type="term" value="C:membrane"/>
    <property type="evidence" value="ECO:0007669"/>
    <property type="project" value="TreeGrafter"/>
</dbReference>
<keyword evidence="1 2" id="KW-0443">Lipid metabolism</keyword>
<sequence>MKLRYFKSFVFFVVLPCSRSIQYAQRIADRSLLLPGGGLFFWWQMGALERINEVKSEKDLRIAGASAGALAAVCAKSNVKCDEARKLAIELSDAAGIWERGRFGLSGIWGQMIRKWLEELLPSNAAELNRETRLFLLARRRFGYQRILATDFLSKNDVIDAALASAHVPFFLDGKAEAKWRQYSCLDGSIFLSRSRHIANSCQGFATIHHSLELGLEYDTFTHNGVAIEKKPFFNSRQERKRLQYLRQKDESAFALPSHVIDAHSADTWLKQLSARGYKWANDQLSFTSSSDRTEEQHLTPIARALLSPPDN</sequence>
<dbReference type="AlphaFoldDB" id="A0A7S3K2A7"/>
<feature type="chain" id="PRO_5031026366" description="PNPLA domain-containing protein" evidence="3">
    <location>
        <begin position="21"/>
        <end position="312"/>
    </location>
</feature>
<dbReference type="EMBL" id="HBIJ01016707">
    <property type="protein sequence ID" value="CAE0370367.1"/>
    <property type="molecule type" value="Transcribed_RNA"/>
</dbReference>
<proteinExistence type="predicted"/>
<feature type="short sequence motif" description="GXSXG" evidence="2">
    <location>
        <begin position="64"/>
        <end position="68"/>
    </location>
</feature>
<dbReference type="GO" id="GO:0005811">
    <property type="term" value="C:lipid droplet"/>
    <property type="evidence" value="ECO:0007669"/>
    <property type="project" value="TreeGrafter"/>
</dbReference>
<dbReference type="GO" id="GO:0005737">
    <property type="term" value="C:cytoplasm"/>
    <property type="evidence" value="ECO:0007669"/>
    <property type="project" value="TreeGrafter"/>
</dbReference>
<evidence type="ECO:0000256" key="2">
    <source>
        <dbReference type="PROSITE-ProRule" id="PRU01161"/>
    </source>
</evidence>
<evidence type="ECO:0000256" key="1">
    <source>
        <dbReference type="ARBA" id="ARBA00023098"/>
    </source>
</evidence>
<keyword evidence="3" id="KW-0732">Signal</keyword>
<feature type="active site" description="Proton acceptor" evidence="2">
    <location>
        <position position="187"/>
    </location>
</feature>
<protein>
    <recommendedName>
        <fullName evidence="4">PNPLA domain-containing protein</fullName>
    </recommendedName>
</protein>
<dbReference type="GO" id="GO:0004806">
    <property type="term" value="F:triacylglycerol lipase activity"/>
    <property type="evidence" value="ECO:0007669"/>
    <property type="project" value="TreeGrafter"/>
</dbReference>
<evidence type="ECO:0000259" key="4">
    <source>
        <dbReference type="PROSITE" id="PS51635"/>
    </source>
</evidence>
<dbReference type="GO" id="GO:0019433">
    <property type="term" value="P:triglyceride catabolic process"/>
    <property type="evidence" value="ECO:0007669"/>
    <property type="project" value="TreeGrafter"/>
</dbReference>
<evidence type="ECO:0000313" key="5">
    <source>
        <dbReference type="EMBL" id="CAE0370367.1"/>
    </source>
</evidence>
<evidence type="ECO:0000256" key="3">
    <source>
        <dbReference type="SAM" id="SignalP"/>
    </source>
</evidence>